<sequence length="488" mass="50727">MATACSSSCSFNVPKNPPKSFNQSPQKPFPLHLLSSPPKTHHPSNSNLVVSGPSELSGHVAISGSKNSSLPILAATLCCSGTSKISNAPSLSDTTAMASVLGSLGARVQVSGREILVNADAVRSVEPCPAEIRKIRGGFFVIGPLLARFGSAAVALPGGCDIGARPVDLYVRGLRALGAVVDLRDGKVQAFAANGRGLVGGRFQLDYPSVGATETLMMAACLADGVTVLSNVAKEPEVVALARFLIDSGACIEGAGSDKIVIKGKSWLYGSECTIDPDRIETGTFMLAAAITRSRISMSPVIPSHVACLIDKLRAAGCKIKRWSHDTLEVSAVSNNGGVNLKGFDIKTGPFPAFPTDLQPQTMALLTTCNGSSIVEESVFDKRMGHANELLKLGARIQVCGSTALVLGKDKGSLLSGSSVIANDLRGGMSLVLAGLAAKGTTEISGASHIDRGYENIEMKLRSLGANVKRSLPLTCSVKQDEAISFVI</sequence>
<keyword evidence="9" id="KW-0961">Cell wall biogenesis/degradation</keyword>
<feature type="region of interest" description="Disordered" evidence="16">
    <location>
        <begin position="16"/>
        <end position="48"/>
    </location>
</feature>
<evidence type="ECO:0000256" key="12">
    <source>
        <dbReference type="ARBA" id="ARBA00039754"/>
    </source>
</evidence>
<dbReference type="HAMAP" id="MF_00111">
    <property type="entry name" value="MurA"/>
    <property type="match status" value="1"/>
</dbReference>
<protein>
    <recommendedName>
        <fullName evidence="12">UDP-N-acetylglucosamine 1-carboxyvinyltransferase</fullName>
        <ecNumber evidence="11">2.5.1.7</ecNumber>
    </recommendedName>
    <alternativeName>
        <fullName evidence="13">Enoylpyruvate transferase</fullName>
    </alternativeName>
    <alternativeName>
        <fullName evidence="14">UDP-N-acetylglucosamine enolpyruvyl transferase</fullName>
    </alternativeName>
</protein>
<dbReference type="NCBIfam" id="TIGR01072">
    <property type="entry name" value="murA"/>
    <property type="match status" value="1"/>
</dbReference>
<reference evidence="18" key="1">
    <citation type="submission" date="2023-07" db="EMBL/GenBank/DDBJ databases">
        <title>draft genome sequence of fig (Ficus carica).</title>
        <authorList>
            <person name="Takahashi T."/>
            <person name="Nishimura K."/>
        </authorList>
    </citation>
    <scope>NUCLEOTIDE SEQUENCE</scope>
</reference>
<dbReference type="GO" id="GO:0008360">
    <property type="term" value="P:regulation of cell shape"/>
    <property type="evidence" value="ECO:0007669"/>
    <property type="project" value="UniProtKB-KW"/>
</dbReference>
<evidence type="ECO:0000259" key="17">
    <source>
        <dbReference type="Pfam" id="PF00275"/>
    </source>
</evidence>
<keyword evidence="3" id="KW-0963">Cytoplasm</keyword>
<evidence type="ECO:0000256" key="6">
    <source>
        <dbReference type="ARBA" id="ARBA00022960"/>
    </source>
</evidence>
<comment type="caution">
    <text evidence="18">The sequence shown here is derived from an EMBL/GenBank/DDBJ whole genome shotgun (WGS) entry which is preliminary data.</text>
</comment>
<feature type="domain" description="Enolpyruvate transferase" evidence="17">
    <location>
        <begin position="51"/>
        <end position="461"/>
    </location>
</feature>
<keyword evidence="5" id="KW-0808">Transferase</keyword>
<dbReference type="GO" id="GO:0005737">
    <property type="term" value="C:cytoplasm"/>
    <property type="evidence" value="ECO:0007669"/>
    <property type="project" value="UniProtKB-SubCell"/>
</dbReference>
<evidence type="ECO:0000256" key="3">
    <source>
        <dbReference type="ARBA" id="ARBA00022490"/>
    </source>
</evidence>
<dbReference type="Pfam" id="PF00275">
    <property type="entry name" value="EPSP_synthase"/>
    <property type="match status" value="1"/>
</dbReference>
<dbReference type="Gramene" id="FCD_00012301-RA">
    <property type="protein sequence ID" value="FCD_00012301-RA:cds"/>
    <property type="gene ID" value="FCD_00012301"/>
</dbReference>
<dbReference type="Gene3D" id="3.65.10.10">
    <property type="entry name" value="Enolpyruvate transferase domain"/>
    <property type="match status" value="2"/>
</dbReference>
<comment type="catalytic activity">
    <reaction evidence="15">
        <text>phosphoenolpyruvate + UDP-N-acetyl-alpha-D-glucosamine = UDP-N-acetyl-3-O-(1-carboxyvinyl)-alpha-D-glucosamine + phosphate</text>
        <dbReference type="Rhea" id="RHEA:18681"/>
        <dbReference type="ChEBI" id="CHEBI:43474"/>
        <dbReference type="ChEBI" id="CHEBI:57705"/>
        <dbReference type="ChEBI" id="CHEBI:58702"/>
        <dbReference type="ChEBI" id="CHEBI:68483"/>
        <dbReference type="EC" id="2.5.1.7"/>
    </reaction>
</comment>
<evidence type="ECO:0000256" key="1">
    <source>
        <dbReference type="ARBA" id="ARBA00004496"/>
    </source>
</evidence>
<dbReference type="InterPro" id="IPR005750">
    <property type="entry name" value="UDP_GlcNAc_COvinyl_MurA"/>
</dbReference>
<comment type="similarity">
    <text evidence="10">Belongs to the EPSP synthase family. MurA subfamily.</text>
</comment>
<evidence type="ECO:0000256" key="13">
    <source>
        <dbReference type="ARBA" id="ARBA00042443"/>
    </source>
</evidence>
<evidence type="ECO:0000313" key="18">
    <source>
        <dbReference type="EMBL" id="GMN54387.1"/>
    </source>
</evidence>
<dbReference type="EC" id="2.5.1.7" evidence="11"/>
<evidence type="ECO:0000256" key="9">
    <source>
        <dbReference type="ARBA" id="ARBA00023316"/>
    </source>
</evidence>
<proteinExistence type="inferred from homology"/>
<keyword evidence="7" id="KW-0573">Peptidoglycan synthesis</keyword>
<gene>
    <name evidence="18" type="ORF">TIFTF001_023515</name>
</gene>
<comment type="pathway">
    <text evidence="2">Cell wall biogenesis; peptidoglycan biosynthesis.</text>
</comment>
<dbReference type="InterPro" id="IPR013792">
    <property type="entry name" value="RNA3'P_cycl/enolpyr_Trfase_a/b"/>
</dbReference>
<evidence type="ECO:0000256" key="10">
    <source>
        <dbReference type="ARBA" id="ARBA00038367"/>
    </source>
</evidence>
<dbReference type="Proteomes" id="UP001187192">
    <property type="component" value="Unassembled WGS sequence"/>
</dbReference>
<dbReference type="SUPFAM" id="SSF55205">
    <property type="entry name" value="EPT/RTPC-like"/>
    <property type="match status" value="1"/>
</dbReference>
<dbReference type="GO" id="GO:0051301">
    <property type="term" value="P:cell division"/>
    <property type="evidence" value="ECO:0007669"/>
    <property type="project" value="UniProtKB-KW"/>
</dbReference>
<evidence type="ECO:0000256" key="14">
    <source>
        <dbReference type="ARBA" id="ARBA00042842"/>
    </source>
</evidence>
<dbReference type="PANTHER" id="PTHR43783">
    <property type="entry name" value="UDP-N-ACETYLGLUCOSAMINE 1-CARBOXYVINYLTRANSFERASE"/>
    <property type="match status" value="1"/>
</dbReference>
<dbReference type="AlphaFoldDB" id="A0AA88DGA5"/>
<accession>A0AA88DGA5</accession>
<keyword evidence="8" id="KW-0131">Cell cycle</keyword>
<keyword evidence="6" id="KW-0133">Cell shape</keyword>
<dbReference type="InterPro" id="IPR050068">
    <property type="entry name" value="MurA_subfamily"/>
</dbReference>
<dbReference type="InterPro" id="IPR036968">
    <property type="entry name" value="Enolpyruvate_Tfrase_sf"/>
</dbReference>
<dbReference type="GO" id="GO:0008760">
    <property type="term" value="F:UDP-N-acetylglucosamine 1-carboxyvinyltransferase activity"/>
    <property type="evidence" value="ECO:0007669"/>
    <property type="project" value="UniProtKB-EC"/>
</dbReference>
<keyword evidence="4" id="KW-0132">Cell division</keyword>
<evidence type="ECO:0000313" key="19">
    <source>
        <dbReference type="Proteomes" id="UP001187192"/>
    </source>
</evidence>
<evidence type="ECO:0000256" key="11">
    <source>
        <dbReference type="ARBA" id="ARBA00039108"/>
    </source>
</evidence>
<dbReference type="CDD" id="cd01555">
    <property type="entry name" value="UdpNAET"/>
    <property type="match status" value="1"/>
</dbReference>
<evidence type="ECO:0000256" key="5">
    <source>
        <dbReference type="ARBA" id="ARBA00022679"/>
    </source>
</evidence>
<keyword evidence="19" id="KW-1185">Reference proteome</keyword>
<evidence type="ECO:0000256" key="8">
    <source>
        <dbReference type="ARBA" id="ARBA00023306"/>
    </source>
</evidence>
<dbReference type="EMBL" id="BTGU01000051">
    <property type="protein sequence ID" value="GMN54387.1"/>
    <property type="molecule type" value="Genomic_DNA"/>
</dbReference>
<evidence type="ECO:0000256" key="7">
    <source>
        <dbReference type="ARBA" id="ARBA00022984"/>
    </source>
</evidence>
<evidence type="ECO:0000256" key="2">
    <source>
        <dbReference type="ARBA" id="ARBA00004752"/>
    </source>
</evidence>
<evidence type="ECO:0000256" key="16">
    <source>
        <dbReference type="SAM" id="MobiDB-lite"/>
    </source>
</evidence>
<dbReference type="GO" id="GO:0019277">
    <property type="term" value="P:UDP-N-acetylgalactosamine biosynthetic process"/>
    <property type="evidence" value="ECO:0007669"/>
    <property type="project" value="InterPro"/>
</dbReference>
<dbReference type="GO" id="GO:0071555">
    <property type="term" value="P:cell wall organization"/>
    <property type="evidence" value="ECO:0007669"/>
    <property type="project" value="UniProtKB-KW"/>
</dbReference>
<evidence type="ECO:0000256" key="4">
    <source>
        <dbReference type="ARBA" id="ARBA00022618"/>
    </source>
</evidence>
<dbReference type="PANTHER" id="PTHR43783:SF1">
    <property type="entry name" value="UDP-N-ACETYLGLUCOSAMINE 1-CARBOXYVINYLTRANSFERASE"/>
    <property type="match status" value="1"/>
</dbReference>
<dbReference type="NCBIfam" id="NF006873">
    <property type="entry name" value="PRK09369.1"/>
    <property type="match status" value="1"/>
</dbReference>
<feature type="compositionally biased region" description="Polar residues" evidence="16">
    <location>
        <begin position="16"/>
        <end position="26"/>
    </location>
</feature>
<comment type="subcellular location">
    <subcellularLocation>
        <location evidence="1">Cytoplasm</location>
    </subcellularLocation>
</comment>
<organism evidence="18 19">
    <name type="scientific">Ficus carica</name>
    <name type="common">Common fig</name>
    <dbReference type="NCBI Taxonomy" id="3494"/>
    <lineage>
        <taxon>Eukaryota</taxon>
        <taxon>Viridiplantae</taxon>
        <taxon>Streptophyta</taxon>
        <taxon>Embryophyta</taxon>
        <taxon>Tracheophyta</taxon>
        <taxon>Spermatophyta</taxon>
        <taxon>Magnoliopsida</taxon>
        <taxon>eudicotyledons</taxon>
        <taxon>Gunneridae</taxon>
        <taxon>Pentapetalae</taxon>
        <taxon>rosids</taxon>
        <taxon>fabids</taxon>
        <taxon>Rosales</taxon>
        <taxon>Moraceae</taxon>
        <taxon>Ficeae</taxon>
        <taxon>Ficus</taxon>
    </lineage>
</organism>
<name>A0AA88DGA5_FICCA</name>
<evidence type="ECO:0000256" key="15">
    <source>
        <dbReference type="ARBA" id="ARBA00047527"/>
    </source>
</evidence>
<dbReference type="InterPro" id="IPR001986">
    <property type="entry name" value="Enolpyruvate_Tfrase_dom"/>
</dbReference>